<feature type="region of interest" description="Disordered" evidence="13">
    <location>
        <begin position="1"/>
        <end position="76"/>
    </location>
</feature>
<dbReference type="PROSITE" id="PS00108">
    <property type="entry name" value="PROTEIN_KINASE_ST"/>
    <property type="match status" value="1"/>
</dbReference>
<dbReference type="InterPro" id="IPR011009">
    <property type="entry name" value="Kinase-like_dom_sf"/>
</dbReference>
<dbReference type="EMBL" id="JAULSO010000001">
    <property type="protein sequence ID" value="KAK3693988.1"/>
    <property type="molecule type" value="Genomic_DNA"/>
</dbReference>
<dbReference type="Gene3D" id="3.30.310.220">
    <property type="entry name" value="Fungal kinase associated-1 domain"/>
    <property type="match status" value="1"/>
</dbReference>
<dbReference type="Pfam" id="PF16797">
    <property type="entry name" value="Fungal_KA1"/>
    <property type="match status" value="1"/>
</dbReference>
<dbReference type="EC" id="2.7.11.1" evidence="3"/>
<feature type="compositionally biased region" description="Basic and acidic residues" evidence="13">
    <location>
        <begin position="35"/>
        <end position="47"/>
    </location>
</feature>
<dbReference type="GO" id="GO:0035556">
    <property type="term" value="P:intracellular signal transduction"/>
    <property type="evidence" value="ECO:0007669"/>
    <property type="project" value="TreeGrafter"/>
</dbReference>
<comment type="catalytic activity">
    <reaction evidence="10">
        <text>L-threonyl-[protein] + ATP = O-phospho-L-threonyl-[protein] + ADP + H(+)</text>
        <dbReference type="Rhea" id="RHEA:46608"/>
        <dbReference type="Rhea" id="RHEA-COMP:11060"/>
        <dbReference type="Rhea" id="RHEA-COMP:11605"/>
        <dbReference type="ChEBI" id="CHEBI:15378"/>
        <dbReference type="ChEBI" id="CHEBI:30013"/>
        <dbReference type="ChEBI" id="CHEBI:30616"/>
        <dbReference type="ChEBI" id="CHEBI:61977"/>
        <dbReference type="ChEBI" id="CHEBI:456216"/>
        <dbReference type="EC" id="2.7.11.1"/>
    </reaction>
</comment>
<proteinExistence type="inferred from homology"/>
<keyword evidence="6" id="KW-0808">Transferase</keyword>
<evidence type="ECO:0000256" key="3">
    <source>
        <dbReference type="ARBA" id="ARBA00012513"/>
    </source>
</evidence>
<keyword evidence="5" id="KW-0597">Phosphoprotein</keyword>
<comment type="catalytic activity">
    <reaction evidence="11">
        <text>L-seryl-[protein] + ATP = O-phospho-L-seryl-[protein] + ADP + H(+)</text>
        <dbReference type="Rhea" id="RHEA:17989"/>
        <dbReference type="Rhea" id="RHEA-COMP:9863"/>
        <dbReference type="Rhea" id="RHEA-COMP:11604"/>
        <dbReference type="ChEBI" id="CHEBI:15378"/>
        <dbReference type="ChEBI" id="CHEBI:29999"/>
        <dbReference type="ChEBI" id="CHEBI:30616"/>
        <dbReference type="ChEBI" id="CHEBI:83421"/>
        <dbReference type="ChEBI" id="CHEBI:456216"/>
        <dbReference type="EC" id="2.7.11.1"/>
    </reaction>
</comment>
<feature type="compositionally biased region" description="Basic and acidic residues" evidence="13">
    <location>
        <begin position="703"/>
        <end position="720"/>
    </location>
</feature>
<evidence type="ECO:0000313" key="15">
    <source>
        <dbReference type="EMBL" id="KAK3693988.1"/>
    </source>
</evidence>
<dbReference type="Pfam" id="PF00069">
    <property type="entry name" value="Pkinase"/>
    <property type="match status" value="1"/>
</dbReference>
<feature type="region of interest" description="Disordered" evidence="13">
    <location>
        <begin position="936"/>
        <end position="976"/>
    </location>
</feature>
<comment type="similarity">
    <text evidence="2">Belongs to the protein kinase superfamily. CAMK Ser/Thr protein kinase family. NIM1 subfamily.</text>
</comment>
<evidence type="ECO:0000259" key="14">
    <source>
        <dbReference type="PROSITE" id="PS50011"/>
    </source>
</evidence>
<evidence type="ECO:0000256" key="13">
    <source>
        <dbReference type="SAM" id="MobiDB-lite"/>
    </source>
</evidence>
<evidence type="ECO:0000256" key="12">
    <source>
        <dbReference type="PROSITE-ProRule" id="PRU10141"/>
    </source>
</evidence>
<name>A0AAE0XIB6_9PEZI</name>
<evidence type="ECO:0000256" key="9">
    <source>
        <dbReference type="ARBA" id="ARBA00022840"/>
    </source>
</evidence>
<keyword evidence="8" id="KW-0418">Kinase</keyword>
<dbReference type="SMART" id="SM00220">
    <property type="entry name" value="S_TKc"/>
    <property type="match status" value="1"/>
</dbReference>
<dbReference type="SUPFAM" id="SSF56112">
    <property type="entry name" value="Protein kinase-like (PK-like)"/>
    <property type="match status" value="1"/>
</dbReference>
<dbReference type="AlphaFoldDB" id="A0AAE0XIB6"/>
<feature type="region of interest" description="Disordered" evidence="13">
    <location>
        <begin position="770"/>
        <end position="899"/>
    </location>
</feature>
<feature type="region of interest" description="Disordered" evidence="13">
    <location>
        <begin position="96"/>
        <end position="123"/>
    </location>
</feature>
<feature type="compositionally biased region" description="Low complexity" evidence="13">
    <location>
        <begin position="833"/>
        <end position="843"/>
    </location>
</feature>
<keyword evidence="4" id="KW-0723">Serine/threonine-protein kinase</keyword>
<keyword evidence="9 12" id="KW-0067">ATP-binding</keyword>
<dbReference type="InterPro" id="IPR008271">
    <property type="entry name" value="Ser/Thr_kinase_AS"/>
</dbReference>
<feature type="compositionally biased region" description="Basic and acidic residues" evidence="13">
    <location>
        <begin position="98"/>
        <end position="107"/>
    </location>
</feature>
<dbReference type="PANTHER" id="PTHR24346">
    <property type="entry name" value="MAP/MICROTUBULE AFFINITY-REGULATING KINASE"/>
    <property type="match status" value="1"/>
</dbReference>
<evidence type="ECO:0000256" key="7">
    <source>
        <dbReference type="ARBA" id="ARBA00022741"/>
    </source>
</evidence>
<evidence type="ECO:0000256" key="10">
    <source>
        <dbReference type="ARBA" id="ARBA00047899"/>
    </source>
</evidence>
<feature type="domain" description="Protein kinase" evidence="14">
    <location>
        <begin position="131"/>
        <end position="409"/>
    </location>
</feature>
<evidence type="ECO:0000256" key="11">
    <source>
        <dbReference type="ARBA" id="ARBA00048679"/>
    </source>
</evidence>
<feature type="compositionally biased region" description="Polar residues" evidence="13">
    <location>
        <begin position="21"/>
        <end position="32"/>
    </location>
</feature>
<feature type="region of interest" description="Disordered" evidence="13">
    <location>
        <begin position="578"/>
        <end position="720"/>
    </location>
</feature>
<dbReference type="PROSITE" id="PS50011">
    <property type="entry name" value="PROTEIN_KINASE_DOM"/>
    <property type="match status" value="1"/>
</dbReference>
<dbReference type="InterPro" id="IPR043024">
    <property type="entry name" value="KA1_sf_fungal"/>
</dbReference>
<evidence type="ECO:0000256" key="4">
    <source>
        <dbReference type="ARBA" id="ARBA00022527"/>
    </source>
</evidence>
<dbReference type="PROSITE" id="PS00107">
    <property type="entry name" value="PROTEIN_KINASE_ATP"/>
    <property type="match status" value="1"/>
</dbReference>
<dbReference type="InterPro" id="IPR031850">
    <property type="entry name" value="Fungal_KA1_dom"/>
</dbReference>
<feature type="compositionally biased region" description="Low complexity" evidence="13">
    <location>
        <begin position="108"/>
        <end position="120"/>
    </location>
</feature>
<sequence length="1235" mass="138988">MDQRGSARVAAGRQPLGDATQRVNNATIANVSRQHRLDKGENDDGLSRPRKAVRGRSNPVLASNNAPAEKHPGKARASAIVADTAPAVNPRLSAIAQDSRDAADSRRVSQFSNVSSNASSTRQLKTHIGPWQLGKTLGKGSSARVRLARHRVSHQLVAVKIVAKSTAHMNQAGSLANLDRIDYRNPTTGADGGVRWMPLAIEREVAILKLIQHPNIIKLHDIWENRSEIYLVTEYVEKGDMFEFINYNGRLHEEESIWYFRQIMSALEYCHSFNICHRDLKPENILLKGNGQVKIADFGMAALHQGPSHQLKTACGSPHYAAPELLRHHPYKGPAVDIWSMGVILFAMLSGRLPFDNDDLNVMLMHAKNCQYTMPSDLSREAQDLIRRILVAQPAHRITMKQMWRHALIKKYDYMDKHQDWIHQAQNGQRDVDTRPIPEMEVDPQLLRQLKSMWHTFSDTDLRAKLADPKPNDQKMFYWLLYNHREAQLENYNNDVPVSKSDFHHLKPPNWGKRISTCEFTQTGRSGNPRSVSRFTVISNVAEMDEVGTVRSYDPFNSSQYLQPYGPQASHARIVVHRNSNSPEPGAGPAPTMVSHSYHSYKSIGGSFRQRRMNSQRTSTTGHLRSPRGSLGSIRSHQSTPRIRASTRSKRGVDFSNVRNKDRHRRRSRDVSHGPPVSMADIRTIQARDSLSPSRRQRSKRQGARDSRTKAEAGKPREDSMIWNEELQQLSHRIAKDCDEAFQSSIMVSDSVAEVGESREASPFALSLGTPSLSRFPFPDPPSTSPIYTQHQTGAYPWENRPLPPVPSDDGSIPGTSQGRGDTEAVSRRQTYSTSSTASNAAASERRTVSEPLYSQTLREPRPLPPICESTSEDRGRNNISKHRTVLTSPDTPSPAEGRGLDYLAKAENTIRIVNSPGTDRADHYVEIPQPLNVRKISRGPPAAAKSTHSFSSEHTQRQVANEAHQKNRSVDETPIDAPVVAKKRVSSWFKRSSKEDVGDSSFVTVTEKSMRSGEISLDMNTSQAQRRDSQGEKKKAFSFSFWKGSKNESKMSIAGPEFDEIQDGQGTVYSRPKADKSEARTGPTIWNENEAGVRQIEVHQNWLARLFRVKPAMRHLCLTIPKVRARQFIVIMLKEWRQYGVRIVEVDKERNMIFARVLAKNYLGLKEVSFAVEVMTVIEHGKRNLLSIVRFTQEKGAASTFHKTVDEINMEFATRGLTVTDKRKINMMIKTLNS</sequence>
<dbReference type="GO" id="GO:0004674">
    <property type="term" value="F:protein serine/threonine kinase activity"/>
    <property type="evidence" value="ECO:0007669"/>
    <property type="project" value="UniProtKB-KW"/>
</dbReference>
<evidence type="ECO:0000256" key="1">
    <source>
        <dbReference type="ARBA" id="ARBA00004266"/>
    </source>
</evidence>
<evidence type="ECO:0000256" key="8">
    <source>
        <dbReference type="ARBA" id="ARBA00022777"/>
    </source>
</evidence>
<protein>
    <recommendedName>
        <fullName evidence="3">non-specific serine/threonine protein kinase</fullName>
        <ecNumber evidence="3">2.7.11.1</ecNumber>
    </recommendedName>
</protein>
<dbReference type="FunFam" id="1.10.510.10:FF:000394">
    <property type="entry name" value="Serine/threonine-protein kinase HSL1"/>
    <property type="match status" value="1"/>
</dbReference>
<organism evidence="15 16">
    <name type="scientific">Podospora appendiculata</name>
    <dbReference type="NCBI Taxonomy" id="314037"/>
    <lineage>
        <taxon>Eukaryota</taxon>
        <taxon>Fungi</taxon>
        <taxon>Dikarya</taxon>
        <taxon>Ascomycota</taxon>
        <taxon>Pezizomycotina</taxon>
        <taxon>Sordariomycetes</taxon>
        <taxon>Sordariomycetidae</taxon>
        <taxon>Sordariales</taxon>
        <taxon>Podosporaceae</taxon>
        <taxon>Podospora</taxon>
    </lineage>
</organism>
<evidence type="ECO:0000256" key="2">
    <source>
        <dbReference type="ARBA" id="ARBA00010791"/>
    </source>
</evidence>
<keyword evidence="16" id="KW-1185">Reference proteome</keyword>
<reference evidence="15" key="2">
    <citation type="submission" date="2023-06" db="EMBL/GenBank/DDBJ databases">
        <authorList>
            <consortium name="Lawrence Berkeley National Laboratory"/>
            <person name="Haridas S."/>
            <person name="Hensen N."/>
            <person name="Bonometti L."/>
            <person name="Westerberg I."/>
            <person name="Brannstrom I.O."/>
            <person name="Guillou S."/>
            <person name="Cros-Aarteil S."/>
            <person name="Calhoun S."/>
            <person name="Kuo A."/>
            <person name="Mondo S."/>
            <person name="Pangilinan J."/>
            <person name="Riley R."/>
            <person name="Labutti K."/>
            <person name="Andreopoulos B."/>
            <person name="Lipzen A."/>
            <person name="Chen C."/>
            <person name="Yanf M."/>
            <person name="Daum C."/>
            <person name="Ng V."/>
            <person name="Clum A."/>
            <person name="Steindorff A."/>
            <person name="Ohm R."/>
            <person name="Martin F."/>
            <person name="Silar P."/>
            <person name="Natvig D."/>
            <person name="Lalanne C."/>
            <person name="Gautier V."/>
            <person name="Ament-Velasquez S.L."/>
            <person name="Kruys A."/>
            <person name="Hutchinson M.I."/>
            <person name="Powell A.J."/>
            <person name="Barry K."/>
            <person name="Miller A.N."/>
            <person name="Grigoriev I.V."/>
            <person name="Debuchy R."/>
            <person name="Gladieux P."/>
            <person name="Thoren M.H."/>
            <person name="Johannesson H."/>
        </authorList>
    </citation>
    <scope>NUCLEOTIDE SEQUENCE</scope>
    <source>
        <strain evidence="15">CBS 314.62</strain>
    </source>
</reference>
<evidence type="ECO:0000256" key="6">
    <source>
        <dbReference type="ARBA" id="ARBA00022679"/>
    </source>
</evidence>
<dbReference type="GO" id="GO:0005935">
    <property type="term" value="C:cellular bud neck"/>
    <property type="evidence" value="ECO:0007669"/>
    <property type="project" value="UniProtKB-SubCell"/>
</dbReference>
<evidence type="ECO:0000256" key="5">
    <source>
        <dbReference type="ARBA" id="ARBA00022553"/>
    </source>
</evidence>
<comment type="subcellular location">
    <subcellularLocation>
        <location evidence="1">Bud neck</location>
    </subcellularLocation>
</comment>
<accession>A0AAE0XIB6</accession>
<dbReference type="PANTHER" id="PTHR24346:SF110">
    <property type="entry name" value="NON-SPECIFIC SERINE_THREONINE PROTEIN KINASE"/>
    <property type="match status" value="1"/>
</dbReference>
<dbReference type="InterPro" id="IPR000719">
    <property type="entry name" value="Prot_kinase_dom"/>
</dbReference>
<dbReference type="Proteomes" id="UP001270362">
    <property type="component" value="Unassembled WGS sequence"/>
</dbReference>
<dbReference type="GO" id="GO:0005524">
    <property type="term" value="F:ATP binding"/>
    <property type="evidence" value="ECO:0007669"/>
    <property type="project" value="UniProtKB-UniRule"/>
</dbReference>
<dbReference type="Gene3D" id="1.10.510.10">
    <property type="entry name" value="Transferase(Phosphotransferase) domain 1"/>
    <property type="match status" value="1"/>
</dbReference>
<comment type="caution">
    <text evidence="15">The sequence shown here is derived from an EMBL/GenBank/DDBJ whole genome shotgun (WGS) entry which is preliminary data.</text>
</comment>
<reference evidence="15" key="1">
    <citation type="journal article" date="2023" name="Mol. Phylogenet. Evol.">
        <title>Genome-scale phylogeny and comparative genomics of the fungal order Sordariales.</title>
        <authorList>
            <person name="Hensen N."/>
            <person name="Bonometti L."/>
            <person name="Westerberg I."/>
            <person name="Brannstrom I.O."/>
            <person name="Guillou S."/>
            <person name="Cros-Aarteil S."/>
            <person name="Calhoun S."/>
            <person name="Haridas S."/>
            <person name="Kuo A."/>
            <person name="Mondo S."/>
            <person name="Pangilinan J."/>
            <person name="Riley R."/>
            <person name="LaButti K."/>
            <person name="Andreopoulos B."/>
            <person name="Lipzen A."/>
            <person name="Chen C."/>
            <person name="Yan M."/>
            <person name="Daum C."/>
            <person name="Ng V."/>
            <person name="Clum A."/>
            <person name="Steindorff A."/>
            <person name="Ohm R.A."/>
            <person name="Martin F."/>
            <person name="Silar P."/>
            <person name="Natvig D.O."/>
            <person name="Lalanne C."/>
            <person name="Gautier V."/>
            <person name="Ament-Velasquez S.L."/>
            <person name="Kruys A."/>
            <person name="Hutchinson M.I."/>
            <person name="Powell A.J."/>
            <person name="Barry K."/>
            <person name="Miller A.N."/>
            <person name="Grigoriev I.V."/>
            <person name="Debuchy R."/>
            <person name="Gladieux P."/>
            <person name="Hiltunen Thoren M."/>
            <person name="Johannesson H."/>
        </authorList>
    </citation>
    <scope>NUCLEOTIDE SEQUENCE</scope>
    <source>
        <strain evidence="15">CBS 314.62</strain>
    </source>
</reference>
<evidence type="ECO:0000313" key="16">
    <source>
        <dbReference type="Proteomes" id="UP001270362"/>
    </source>
</evidence>
<feature type="binding site" evidence="12">
    <location>
        <position position="164"/>
    </location>
    <ligand>
        <name>ATP</name>
        <dbReference type="ChEBI" id="CHEBI:30616"/>
    </ligand>
</feature>
<gene>
    <name evidence="15" type="ORF">B0T22DRAFT_373360</name>
</gene>
<dbReference type="GO" id="GO:0005940">
    <property type="term" value="C:septin ring"/>
    <property type="evidence" value="ECO:0007669"/>
    <property type="project" value="UniProtKB-ARBA"/>
</dbReference>
<dbReference type="InterPro" id="IPR017441">
    <property type="entry name" value="Protein_kinase_ATP_BS"/>
</dbReference>
<feature type="compositionally biased region" description="Polar residues" evidence="13">
    <location>
        <begin position="947"/>
        <end position="960"/>
    </location>
</feature>
<keyword evidence="7 12" id="KW-0547">Nucleotide-binding</keyword>